<dbReference type="AlphaFoldDB" id="A0A4R2LF23"/>
<protein>
    <submittedName>
        <fullName evidence="3">DUF2950 family protein</fullName>
    </submittedName>
</protein>
<feature type="signal peptide" evidence="2">
    <location>
        <begin position="1"/>
        <end position="34"/>
    </location>
</feature>
<dbReference type="Proteomes" id="UP000295765">
    <property type="component" value="Unassembled WGS sequence"/>
</dbReference>
<reference evidence="3 4" key="1">
    <citation type="submission" date="2019-03" db="EMBL/GenBank/DDBJ databases">
        <title>Genomic Encyclopedia of Type Strains, Phase IV (KMG-IV): sequencing the most valuable type-strain genomes for metagenomic binning, comparative biology and taxonomic classification.</title>
        <authorList>
            <person name="Goeker M."/>
        </authorList>
    </citation>
    <scope>NUCLEOTIDE SEQUENCE [LARGE SCALE GENOMIC DNA]</scope>
    <source>
        <strain evidence="3 4">DSM 25287</strain>
    </source>
</reference>
<sequence length="332" mass="34976">MTAHSATPPRRAGNLVALACTVALCTGLAGEAGAASTRSARTFASTEAAVTALIAAVESGRPSDIDAVLGAGARNWVRSGDAAADAEALSRFIDAYRTQHAFEDAGPDRTTLVVGTDRWPMPIPLVKTRNGWRFDAIAGREEMLARRVGRNELSAIEVLRAIVDAEHEYAVADRDGDGLLEYAGRFASHPGRQDGLYWETAPGEPPSPLGPLVAEAAGEGYRVGHRGKAGTPPPFHGYHFRLLGRQGPSAPGGAYDYVVNGQQIGGFAVVAWPANYGNSGVMSFLVNHDGRVLQKDLGPDTARIARQMTRYNPDASWKPADTPPLPATAAGG</sequence>
<dbReference type="RefSeq" id="WP_132538203.1">
    <property type="nucleotide sequence ID" value="NZ_SLWY01000002.1"/>
</dbReference>
<dbReference type="Pfam" id="PF11453">
    <property type="entry name" value="DUF2950"/>
    <property type="match status" value="1"/>
</dbReference>
<dbReference type="OrthoDB" id="108782at2"/>
<proteinExistence type="predicted"/>
<dbReference type="EMBL" id="SLWY01000002">
    <property type="protein sequence ID" value="TCO83347.1"/>
    <property type="molecule type" value="Genomic_DNA"/>
</dbReference>
<gene>
    <name evidence="3" type="ORF">EV699_10245</name>
</gene>
<organism evidence="3 4">
    <name type="scientific">Plasticicumulans lactativorans</name>
    <dbReference type="NCBI Taxonomy" id="1133106"/>
    <lineage>
        <taxon>Bacteria</taxon>
        <taxon>Pseudomonadati</taxon>
        <taxon>Pseudomonadota</taxon>
        <taxon>Gammaproteobacteria</taxon>
        <taxon>Candidatus Competibacteraceae</taxon>
        <taxon>Plasticicumulans</taxon>
    </lineage>
</organism>
<comment type="caution">
    <text evidence="3">The sequence shown here is derived from an EMBL/GenBank/DDBJ whole genome shotgun (WGS) entry which is preliminary data.</text>
</comment>
<keyword evidence="2" id="KW-0732">Signal</keyword>
<feature type="chain" id="PRO_5020680155" evidence="2">
    <location>
        <begin position="35"/>
        <end position="332"/>
    </location>
</feature>
<feature type="region of interest" description="Disordered" evidence="1">
    <location>
        <begin position="310"/>
        <end position="332"/>
    </location>
</feature>
<evidence type="ECO:0000313" key="3">
    <source>
        <dbReference type="EMBL" id="TCO83347.1"/>
    </source>
</evidence>
<keyword evidence="4" id="KW-1185">Reference proteome</keyword>
<name>A0A4R2LF23_9GAMM</name>
<dbReference type="InterPro" id="IPR021556">
    <property type="entry name" value="DUF2950"/>
</dbReference>
<evidence type="ECO:0000256" key="2">
    <source>
        <dbReference type="SAM" id="SignalP"/>
    </source>
</evidence>
<evidence type="ECO:0000313" key="4">
    <source>
        <dbReference type="Proteomes" id="UP000295765"/>
    </source>
</evidence>
<accession>A0A4R2LF23</accession>
<evidence type="ECO:0000256" key="1">
    <source>
        <dbReference type="SAM" id="MobiDB-lite"/>
    </source>
</evidence>